<organism evidence="1 2">
    <name type="scientific">Rhizophagus irregularis (strain DAOM 197198w)</name>
    <name type="common">Glomus intraradices</name>
    <dbReference type="NCBI Taxonomy" id="1432141"/>
    <lineage>
        <taxon>Eukaryota</taxon>
        <taxon>Fungi</taxon>
        <taxon>Fungi incertae sedis</taxon>
        <taxon>Mucoromycota</taxon>
        <taxon>Glomeromycotina</taxon>
        <taxon>Glomeromycetes</taxon>
        <taxon>Glomerales</taxon>
        <taxon>Glomeraceae</taxon>
        <taxon>Rhizophagus</taxon>
    </lineage>
</organism>
<reference evidence="1 2" key="1">
    <citation type="submission" date="2014-02" db="EMBL/GenBank/DDBJ databases">
        <title>Single nucleus genome sequencing reveals high similarity among nuclei of an endomycorrhizal fungus.</title>
        <authorList>
            <person name="Lin K."/>
            <person name="Geurts R."/>
            <person name="Zhang Z."/>
            <person name="Limpens E."/>
            <person name="Saunders D.G."/>
            <person name="Mu D."/>
            <person name="Pang E."/>
            <person name="Cao H."/>
            <person name="Cha H."/>
            <person name="Lin T."/>
            <person name="Zhou Q."/>
            <person name="Shang Y."/>
            <person name="Li Y."/>
            <person name="Ivanov S."/>
            <person name="Sharma T."/>
            <person name="Velzen R.V."/>
            <person name="Ruijter N.D."/>
            <person name="Aanen D.K."/>
            <person name="Win J."/>
            <person name="Kamoun S."/>
            <person name="Bisseling T."/>
            <person name="Huang S."/>
        </authorList>
    </citation>
    <scope>NUCLEOTIDE SEQUENCE [LARGE SCALE GENOMIC DNA]</scope>
    <source>
        <strain evidence="2">DAOM197198w</strain>
    </source>
</reference>
<protein>
    <submittedName>
        <fullName evidence="1">Uncharacterized protein</fullName>
    </submittedName>
</protein>
<proteinExistence type="predicted"/>
<accession>A0A015JK55</accession>
<comment type="caution">
    <text evidence="1">The sequence shown here is derived from an EMBL/GenBank/DDBJ whole genome shotgun (WGS) entry which is preliminary data.</text>
</comment>
<name>A0A015JK55_RHIIW</name>
<evidence type="ECO:0000313" key="2">
    <source>
        <dbReference type="Proteomes" id="UP000022910"/>
    </source>
</evidence>
<evidence type="ECO:0000313" key="1">
    <source>
        <dbReference type="EMBL" id="EXX67550.1"/>
    </source>
</evidence>
<gene>
    <name evidence="1" type="ORF">RirG_113320</name>
</gene>
<dbReference type="HOGENOM" id="CLU_3107655_0_0_1"/>
<dbReference type="EMBL" id="JEMT01017688">
    <property type="protein sequence ID" value="EXX67550.1"/>
    <property type="molecule type" value="Genomic_DNA"/>
</dbReference>
<keyword evidence="2" id="KW-1185">Reference proteome</keyword>
<dbReference type="AlphaFoldDB" id="A0A015JK55"/>
<sequence length="51" mass="5964">MDVDEKYSSTSERNIYTHFRPSETFTGKFGLSLHHTYTTNLRNMGPGLRLR</sequence>
<dbReference type="Proteomes" id="UP000022910">
    <property type="component" value="Unassembled WGS sequence"/>
</dbReference>